<sequence length="188" mass="20643">MSKADCTLPESGWGQLLLNGSSPRVGSRWTDDGQSHEKRGLKRRARSATRPVPIPPVLVQLLREHIEEFGVAPDGRLFQAAEGGLILTKETAEVWKEARKLVLTPEQVASPFADVPYSARHTAVSGWLTAGVDKAEVARRAGHSIAVLLRFYAKVISDREEHSNALIERFLNGEDLDEGVRGGRQAQT</sequence>
<reference evidence="4" key="1">
    <citation type="journal article" date="2019" name="Int. J. Syst. Evol. Microbiol.">
        <title>The Global Catalogue of Microorganisms (GCM) 10K type strain sequencing project: providing services to taxonomists for standard genome sequencing and annotation.</title>
        <authorList>
            <consortium name="The Broad Institute Genomics Platform"/>
            <consortium name="The Broad Institute Genome Sequencing Center for Infectious Disease"/>
            <person name="Wu L."/>
            <person name="Ma J."/>
        </authorList>
    </citation>
    <scope>NUCLEOTIDE SEQUENCE [LARGE SCALE GENOMIC DNA]</scope>
    <source>
        <strain evidence="4">JCM 13006</strain>
    </source>
</reference>
<evidence type="ECO:0000256" key="2">
    <source>
        <dbReference type="SAM" id="MobiDB-lite"/>
    </source>
</evidence>
<proteinExistence type="predicted"/>
<organism evidence="3 4">
    <name type="scientific">Kitasatospora terrestris</name>
    <dbReference type="NCBI Taxonomy" id="258051"/>
    <lineage>
        <taxon>Bacteria</taxon>
        <taxon>Bacillati</taxon>
        <taxon>Actinomycetota</taxon>
        <taxon>Actinomycetes</taxon>
        <taxon>Kitasatosporales</taxon>
        <taxon>Streptomycetaceae</taxon>
        <taxon>Kitasatospora</taxon>
    </lineage>
</organism>
<evidence type="ECO:0000313" key="3">
    <source>
        <dbReference type="EMBL" id="GAA4856697.1"/>
    </source>
</evidence>
<evidence type="ECO:0000256" key="1">
    <source>
        <dbReference type="ARBA" id="ARBA00023172"/>
    </source>
</evidence>
<accession>A0ABP9DQA1</accession>
<dbReference type="Gene3D" id="1.10.443.10">
    <property type="entry name" value="Intergrase catalytic core"/>
    <property type="match status" value="1"/>
</dbReference>
<dbReference type="InterPro" id="IPR011010">
    <property type="entry name" value="DNA_brk_join_enz"/>
</dbReference>
<feature type="region of interest" description="Disordered" evidence="2">
    <location>
        <begin position="22"/>
        <end position="48"/>
    </location>
</feature>
<protein>
    <recommendedName>
        <fullName evidence="5">Tyr recombinase domain-containing protein</fullName>
    </recommendedName>
</protein>
<keyword evidence="4" id="KW-1185">Reference proteome</keyword>
<keyword evidence="1" id="KW-0233">DNA recombination</keyword>
<evidence type="ECO:0008006" key="5">
    <source>
        <dbReference type="Google" id="ProtNLM"/>
    </source>
</evidence>
<gene>
    <name evidence="3" type="ORF">GCM10023235_37850</name>
</gene>
<dbReference type="Proteomes" id="UP001501752">
    <property type="component" value="Unassembled WGS sequence"/>
</dbReference>
<feature type="compositionally biased region" description="Basic and acidic residues" evidence="2">
    <location>
        <begin position="29"/>
        <end position="38"/>
    </location>
</feature>
<dbReference type="SUPFAM" id="SSF56349">
    <property type="entry name" value="DNA breaking-rejoining enzymes"/>
    <property type="match status" value="1"/>
</dbReference>
<name>A0ABP9DQA1_9ACTN</name>
<dbReference type="EMBL" id="BAABIS010000001">
    <property type="protein sequence ID" value="GAA4856697.1"/>
    <property type="molecule type" value="Genomic_DNA"/>
</dbReference>
<evidence type="ECO:0000313" key="4">
    <source>
        <dbReference type="Proteomes" id="UP001501752"/>
    </source>
</evidence>
<dbReference type="InterPro" id="IPR013762">
    <property type="entry name" value="Integrase-like_cat_sf"/>
</dbReference>
<comment type="caution">
    <text evidence="3">The sequence shown here is derived from an EMBL/GenBank/DDBJ whole genome shotgun (WGS) entry which is preliminary data.</text>
</comment>